<comment type="caution">
    <text evidence="1">The sequence shown here is derived from an EMBL/GenBank/DDBJ whole genome shotgun (WGS) entry which is preliminary data.</text>
</comment>
<dbReference type="EMBL" id="NMQT01000051">
    <property type="protein sequence ID" value="OXM56140.1"/>
    <property type="molecule type" value="Genomic_DNA"/>
</dbReference>
<proteinExistence type="predicted"/>
<evidence type="ECO:0000313" key="1">
    <source>
        <dbReference type="EMBL" id="OXM56140.1"/>
    </source>
</evidence>
<dbReference type="AlphaFoldDB" id="A0A229SBA3"/>
<gene>
    <name evidence="1" type="ORF">CFP71_15080</name>
</gene>
<keyword evidence="2" id="KW-1185">Reference proteome</keyword>
<organism evidence="1 2">
    <name type="scientific">Amycolatopsis thailandensis</name>
    <dbReference type="NCBI Taxonomy" id="589330"/>
    <lineage>
        <taxon>Bacteria</taxon>
        <taxon>Bacillati</taxon>
        <taxon>Actinomycetota</taxon>
        <taxon>Actinomycetes</taxon>
        <taxon>Pseudonocardiales</taxon>
        <taxon>Pseudonocardiaceae</taxon>
        <taxon>Amycolatopsis</taxon>
    </lineage>
</organism>
<reference evidence="1 2" key="1">
    <citation type="submission" date="2017-07" db="EMBL/GenBank/DDBJ databases">
        <title>Amycolatopsis thailandensis Genome sequencing and assembly.</title>
        <authorList>
            <person name="Kaur N."/>
            <person name="Mayilraj S."/>
        </authorList>
    </citation>
    <scope>NUCLEOTIDE SEQUENCE [LARGE SCALE GENOMIC DNA]</scope>
    <source>
        <strain evidence="1 2">JCM 16380</strain>
    </source>
</reference>
<sequence>MRVAVCSYPGSCANPGDLAALRSWARTVLTARSSAKEPAVDEVVLVLDELATDALVSGGVCRAASLSFTADGVRAEVTANRRSVAVPATRRWSLIPVLASRWGRRPGAAGVRMWATIARTTVAAPA</sequence>
<accession>A0A229SBA3</accession>
<name>A0A229SBA3_9PSEU</name>
<dbReference type="Proteomes" id="UP000215223">
    <property type="component" value="Unassembled WGS sequence"/>
</dbReference>
<evidence type="ECO:0000313" key="2">
    <source>
        <dbReference type="Proteomes" id="UP000215223"/>
    </source>
</evidence>
<protein>
    <submittedName>
        <fullName evidence="1">Uncharacterized protein</fullName>
    </submittedName>
</protein>